<protein>
    <recommendedName>
        <fullName evidence="3">VWFA domain-containing protein</fullName>
    </recommendedName>
</protein>
<dbReference type="EMBL" id="CACVKT020002176">
    <property type="protein sequence ID" value="CAC5376302.1"/>
    <property type="molecule type" value="Genomic_DNA"/>
</dbReference>
<dbReference type="InterPro" id="IPR036465">
    <property type="entry name" value="vWFA_dom_sf"/>
</dbReference>
<accession>A0A6J8AZZ9</accession>
<dbReference type="Gene3D" id="3.30.450.20">
    <property type="entry name" value="PAS domain"/>
    <property type="match status" value="2"/>
</dbReference>
<gene>
    <name evidence="4" type="ORF">MCOR_13008</name>
</gene>
<dbReference type="GO" id="GO:0005891">
    <property type="term" value="C:voltage-gated calcium channel complex"/>
    <property type="evidence" value="ECO:0007669"/>
    <property type="project" value="TreeGrafter"/>
</dbReference>
<evidence type="ECO:0000313" key="5">
    <source>
        <dbReference type="Proteomes" id="UP000507470"/>
    </source>
</evidence>
<dbReference type="Gene3D" id="3.40.50.410">
    <property type="entry name" value="von Willebrand factor, type A domain"/>
    <property type="match status" value="1"/>
</dbReference>
<feature type="domain" description="VWFA" evidence="3">
    <location>
        <begin position="212"/>
        <end position="420"/>
    </location>
</feature>
<keyword evidence="1" id="KW-0472">Membrane</keyword>
<dbReference type="OrthoDB" id="6060175at2759"/>
<dbReference type="InterPro" id="IPR051173">
    <property type="entry name" value="Ca_channel_alpha-2/delta"/>
</dbReference>
<dbReference type="SUPFAM" id="SSF53300">
    <property type="entry name" value="vWA-like"/>
    <property type="match status" value="1"/>
</dbReference>
<dbReference type="CDD" id="cd00198">
    <property type="entry name" value="vWFA"/>
    <property type="match status" value="1"/>
</dbReference>
<feature type="chain" id="PRO_5027020346" description="VWFA domain-containing protein" evidence="2">
    <location>
        <begin position="24"/>
        <end position="1132"/>
    </location>
</feature>
<sequence length="1132" mass="128576">MSIFTRDVMKCLFILSLLTSIHQRFLIAALDGSLLSNELKRIKNDIGVNYIQEKFDNFPYETKTDTGSELLQNIQTRLNSSLTDLNEVLNNIKDNIQQADKPDNVHTDLPECCSLPDDRLSYAPEFQTEVDLNTACYTKSRITNSNLKYPTYVISEIMKTNYQNNTNVLWQHYSTTEGISVIYPANKFKQCINFDPRFTSSYAAAAYPEDKDVVIVLDTSSSMVQPSGVYAKPKIVIAKEAVSNVIQTLKEDDRVGIVIFDRSATTPKGEDFHPCYDYKLAFATKANVAKMEVYVSPISESQYADSNFTDALRAAFRYFDSSDDTMDISHREQVILFLSDGKSTGNADPREVIRDENQKYDNRIRIFTYLIGDEKEAMIQLKGMASQVWLNTTHGSIKMGKFQFFDLENQTLLSTVMAQFYLDLPYDDKKDTSIFSVPYVDLFSGVGLITSLCLPVKLNSSLHGVICTDVKISKLLAEVEYFTENEYSYAFIIDKTGRVLMHPLLPNAQFVTLDDDPVLVDISVLEREEDADNMVESMKMGHSGNKTYKKFFIKPRGRLVNDGSSNVNLRAEFFWGPVPKSNFSLCLVLVDDSYSELNESNFPINSSGLKHVFLYHNRNLVKDNHTDCKFYSRRVTFEQSNVKFTQAAFKNPFQYLDRDETADDVKQYALYLTRSSSINPGFRTTLRSAVWASYTAEQYWRSKDVTYVSLRFIASKAGFTRVYPSVSIAKSYDFQKRTWWREALAHPNKMILTSPYYDASGAGIVVSFVHTIYRKTPTQTTAVVGADFALKYFDLFVSKVYPTCDKDFGCIIIDDSGFIVMHPKIKNITEESQFQEPKHITIEEHGIAVEMINRNVLNGNICQDFSKNKNLRSYRVTLPLHIERGFESEVFEMRPIAESNLFIIRVKQKPSLNGCSCVPTSPDDLLCNDHCDCLCHRPIRFDVCTNKYDTKDASPPCSARLPDTSANNEPDILDGLSACFDPACHRKQNKTDCLSEGECSWCEFTDTKEKIETPCCRLKEECTFGKTKFTSRHTCAKPPPTSATRTTDIDKAAIIGATVGCVLMFILIISAVLYCYRHHHPVPDDPYIDAVADMNEISNYIQSERGMNGANDQFPYKCKPEINNLYSESNSF</sequence>
<evidence type="ECO:0000256" key="1">
    <source>
        <dbReference type="SAM" id="Phobius"/>
    </source>
</evidence>
<dbReference type="PROSITE" id="PS50234">
    <property type="entry name" value="VWFA"/>
    <property type="match status" value="1"/>
</dbReference>
<dbReference type="Pfam" id="PF00092">
    <property type="entry name" value="VWA"/>
    <property type="match status" value="1"/>
</dbReference>
<evidence type="ECO:0000313" key="4">
    <source>
        <dbReference type="EMBL" id="CAC5376302.1"/>
    </source>
</evidence>
<dbReference type="InterPro" id="IPR002035">
    <property type="entry name" value="VWF_A"/>
</dbReference>
<dbReference type="AlphaFoldDB" id="A0A6J8AZZ9"/>
<name>A0A6J8AZZ9_MYTCO</name>
<dbReference type="Pfam" id="PF22673">
    <property type="entry name" value="MCP-like_PDC_1"/>
    <property type="match status" value="1"/>
</dbReference>
<feature type="signal peptide" evidence="2">
    <location>
        <begin position="1"/>
        <end position="23"/>
    </location>
</feature>
<keyword evidence="5" id="KW-1185">Reference proteome</keyword>
<evidence type="ECO:0000256" key="2">
    <source>
        <dbReference type="SAM" id="SignalP"/>
    </source>
</evidence>
<reference evidence="4 5" key="1">
    <citation type="submission" date="2020-06" db="EMBL/GenBank/DDBJ databases">
        <authorList>
            <person name="Li R."/>
            <person name="Bekaert M."/>
        </authorList>
    </citation>
    <scope>NUCLEOTIDE SEQUENCE [LARGE SCALE GENOMIC DNA]</scope>
    <source>
        <strain evidence="5">wild</strain>
    </source>
</reference>
<dbReference type="PANTHER" id="PTHR10166:SF66">
    <property type="entry name" value="VWFA AND CACHE DOMAIN-CONTAINING PROTEIN CG16868"/>
    <property type="match status" value="1"/>
</dbReference>
<keyword evidence="2" id="KW-0732">Signal</keyword>
<keyword evidence="1" id="KW-1133">Transmembrane helix</keyword>
<dbReference type="PANTHER" id="PTHR10166">
    <property type="entry name" value="VOLTAGE-DEPENDENT CALCIUM CHANNEL SUBUNIT ALPHA-2/DELTA-RELATED"/>
    <property type="match status" value="1"/>
</dbReference>
<keyword evidence="1" id="KW-0812">Transmembrane</keyword>
<dbReference type="SMART" id="SM00327">
    <property type="entry name" value="VWA"/>
    <property type="match status" value="1"/>
</dbReference>
<evidence type="ECO:0000259" key="3">
    <source>
        <dbReference type="PROSITE" id="PS50234"/>
    </source>
</evidence>
<dbReference type="Proteomes" id="UP000507470">
    <property type="component" value="Unassembled WGS sequence"/>
</dbReference>
<organism evidence="4 5">
    <name type="scientific">Mytilus coruscus</name>
    <name type="common">Sea mussel</name>
    <dbReference type="NCBI Taxonomy" id="42192"/>
    <lineage>
        <taxon>Eukaryota</taxon>
        <taxon>Metazoa</taxon>
        <taxon>Spiralia</taxon>
        <taxon>Lophotrochozoa</taxon>
        <taxon>Mollusca</taxon>
        <taxon>Bivalvia</taxon>
        <taxon>Autobranchia</taxon>
        <taxon>Pteriomorphia</taxon>
        <taxon>Mytilida</taxon>
        <taxon>Mytiloidea</taxon>
        <taxon>Mytilidae</taxon>
        <taxon>Mytilinae</taxon>
        <taxon>Mytilus</taxon>
    </lineage>
</organism>
<proteinExistence type="predicted"/>
<feature type="transmembrane region" description="Helical" evidence="1">
    <location>
        <begin position="1052"/>
        <end position="1076"/>
    </location>
</feature>
<dbReference type="GO" id="GO:0005245">
    <property type="term" value="F:voltage-gated calcium channel activity"/>
    <property type="evidence" value="ECO:0007669"/>
    <property type="project" value="TreeGrafter"/>
</dbReference>